<dbReference type="Gene3D" id="1.10.150.130">
    <property type="match status" value="1"/>
</dbReference>
<organism evidence="3">
    <name type="scientific">mine drainage metagenome</name>
    <dbReference type="NCBI Taxonomy" id="410659"/>
    <lineage>
        <taxon>unclassified sequences</taxon>
        <taxon>metagenomes</taxon>
        <taxon>ecological metagenomes</taxon>
    </lineage>
</organism>
<gene>
    <name evidence="3" type="ORF">B1B_11380</name>
</gene>
<dbReference type="InterPro" id="IPR011010">
    <property type="entry name" value="DNA_brk_join_enz"/>
</dbReference>
<dbReference type="EMBL" id="AUZY01007390">
    <property type="protein sequence ID" value="EQD50013.1"/>
    <property type="molecule type" value="Genomic_DNA"/>
</dbReference>
<dbReference type="Pfam" id="PF02899">
    <property type="entry name" value="Phage_int_SAM_1"/>
    <property type="match status" value="1"/>
</dbReference>
<feature type="domain" description="Core-binding (CB)" evidence="2">
    <location>
        <begin position="3"/>
        <end position="96"/>
    </location>
</feature>
<dbReference type="InterPro" id="IPR044068">
    <property type="entry name" value="CB"/>
</dbReference>
<proteinExistence type="predicted"/>
<evidence type="ECO:0000259" key="2">
    <source>
        <dbReference type="PROSITE" id="PS51900"/>
    </source>
</evidence>
<dbReference type="GO" id="GO:0015074">
    <property type="term" value="P:DNA integration"/>
    <property type="evidence" value="ECO:0007669"/>
    <property type="project" value="InterPro"/>
</dbReference>
<dbReference type="InterPro" id="IPR004107">
    <property type="entry name" value="Integrase_SAM-like_N"/>
</dbReference>
<feature type="non-terminal residue" evidence="3">
    <location>
        <position position="105"/>
    </location>
</feature>
<dbReference type="AlphaFoldDB" id="T0ZZG8"/>
<dbReference type="InterPro" id="IPR010998">
    <property type="entry name" value="Integrase_recombinase_N"/>
</dbReference>
<evidence type="ECO:0000256" key="1">
    <source>
        <dbReference type="ARBA" id="ARBA00023125"/>
    </source>
</evidence>
<name>T0ZZG8_9ZZZZ</name>
<reference evidence="3" key="2">
    <citation type="journal article" date="2014" name="ISME J.">
        <title>Microbial stratification in low pH oxic and suboxic macroscopic growths along an acid mine drainage.</title>
        <authorList>
            <person name="Mendez-Garcia C."/>
            <person name="Mesa V."/>
            <person name="Sprenger R.R."/>
            <person name="Richter M."/>
            <person name="Diez M.S."/>
            <person name="Solano J."/>
            <person name="Bargiela R."/>
            <person name="Golyshina O.V."/>
            <person name="Manteca A."/>
            <person name="Ramos J.L."/>
            <person name="Gallego J.R."/>
            <person name="Llorente I."/>
            <person name="Martins Dos Santos V.A."/>
            <person name="Jensen O.N."/>
            <person name="Pelaez A.I."/>
            <person name="Sanchez J."/>
            <person name="Ferrer M."/>
        </authorList>
    </citation>
    <scope>NUCLEOTIDE SEQUENCE</scope>
</reference>
<protein>
    <submittedName>
        <fullName evidence="3">Integrase/recombinase</fullName>
    </submittedName>
</protein>
<evidence type="ECO:0000313" key="3">
    <source>
        <dbReference type="EMBL" id="EQD50013.1"/>
    </source>
</evidence>
<dbReference type="GO" id="GO:0003677">
    <property type="term" value="F:DNA binding"/>
    <property type="evidence" value="ECO:0007669"/>
    <property type="project" value="UniProtKB-KW"/>
</dbReference>
<reference evidence="3" key="1">
    <citation type="submission" date="2013-08" db="EMBL/GenBank/DDBJ databases">
        <authorList>
            <person name="Mendez C."/>
            <person name="Richter M."/>
            <person name="Ferrer M."/>
            <person name="Sanchez J."/>
        </authorList>
    </citation>
    <scope>NUCLEOTIDE SEQUENCE</scope>
</reference>
<comment type="caution">
    <text evidence="3">The sequence shown here is derived from an EMBL/GenBank/DDBJ whole genome shotgun (WGS) entry which is preliminary data.</text>
</comment>
<sequence length="105" mass="12058">MATDFAVFLRRFLTDHLAGLRGYSPNTIVSYRDTFKLLICYFRDERSIPPEKLTLELIDAPAITGFLDWLRASRHNSASTSNQRLAAIDSFFTWMQSQDPAYMAC</sequence>
<keyword evidence="1" id="KW-0238">DNA-binding</keyword>
<dbReference type="SUPFAM" id="SSF56349">
    <property type="entry name" value="DNA breaking-rejoining enzymes"/>
    <property type="match status" value="1"/>
</dbReference>
<accession>T0ZZG8</accession>
<dbReference type="PROSITE" id="PS51900">
    <property type="entry name" value="CB"/>
    <property type="match status" value="1"/>
</dbReference>